<dbReference type="Proteomes" id="UP001165190">
    <property type="component" value="Unassembled WGS sequence"/>
</dbReference>
<sequence>MLGLLDCLEFRNLLKLACLLANIDSDYLCRADSHSINLIRVLRWQQVRARPLGLETRECNSECVGDGENETKGGEAL</sequence>
<organism evidence="1 2">
    <name type="scientific">Hibiscus trionum</name>
    <name type="common">Flower of an hour</name>
    <dbReference type="NCBI Taxonomy" id="183268"/>
    <lineage>
        <taxon>Eukaryota</taxon>
        <taxon>Viridiplantae</taxon>
        <taxon>Streptophyta</taxon>
        <taxon>Embryophyta</taxon>
        <taxon>Tracheophyta</taxon>
        <taxon>Spermatophyta</taxon>
        <taxon>Magnoliopsida</taxon>
        <taxon>eudicotyledons</taxon>
        <taxon>Gunneridae</taxon>
        <taxon>Pentapetalae</taxon>
        <taxon>rosids</taxon>
        <taxon>malvids</taxon>
        <taxon>Malvales</taxon>
        <taxon>Malvaceae</taxon>
        <taxon>Malvoideae</taxon>
        <taxon>Hibiscus</taxon>
    </lineage>
</organism>
<evidence type="ECO:0000313" key="1">
    <source>
        <dbReference type="EMBL" id="GMI67614.1"/>
    </source>
</evidence>
<gene>
    <name evidence="1" type="ORF">HRI_000430700</name>
</gene>
<reference evidence="1" key="1">
    <citation type="submission" date="2023-05" db="EMBL/GenBank/DDBJ databases">
        <title>Genome and transcriptome analyses reveal genes involved in the formation of fine ridges on petal epidermal cells in Hibiscus trionum.</title>
        <authorList>
            <person name="Koshimizu S."/>
            <person name="Masuda S."/>
            <person name="Ishii T."/>
            <person name="Shirasu K."/>
            <person name="Hoshino A."/>
            <person name="Arita M."/>
        </authorList>
    </citation>
    <scope>NUCLEOTIDE SEQUENCE</scope>
    <source>
        <strain evidence="1">Hamamatsu line</strain>
    </source>
</reference>
<keyword evidence="2" id="KW-1185">Reference proteome</keyword>
<protein>
    <submittedName>
        <fullName evidence="1">Uncharacterized protein</fullName>
    </submittedName>
</protein>
<dbReference type="EMBL" id="BSYR01000005">
    <property type="protein sequence ID" value="GMI67614.1"/>
    <property type="molecule type" value="Genomic_DNA"/>
</dbReference>
<comment type="caution">
    <text evidence="1">The sequence shown here is derived from an EMBL/GenBank/DDBJ whole genome shotgun (WGS) entry which is preliminary data.</text>
</comment>
<dbReference type="AlphaFoldDB" id="A0A9W7GXZ8"/>
<name>A0A9W7GXZ8_HIBTR</name>
<proteinExistence type="predicted"/>
<evidence type="ECO:0000313" key="2">
    <source>
        <dbReference type="Proteomes" id="UP001165190"/>
    </source>
</evidence>
<accession>A0A9W7GXZ8</accession>